<accession>A0A319AY77</accession>
<gene>
    <name evidence="1" type="ORF">BO88DRAFT_350802</name>
</gene>
<dbReference type="GO" id="GO:0031931">
    <property type="term" value="C:TORC1 complex"/>
    <property type="evidence" value="ECO:0007669"/>
    <property type="project" value="InterPro"/>
</dbReference>
<evidence type="ECO:0000313" key="1">
    <source>
        <dbReference type="EMBL" id="PYH64564.1"/>
    </source>
</evidence>
<keyword evidence="2" id="KW-1185">Reference proteome</keyword>
<dbReference type="GO" id="GO:0031932">
    <property type="term" value="C:TORC2 complex"/>
    <property type="evidence" value="ECO:0007669"/>
    <property type="project" value="InterPro"/>
</dbReference>
<dbReference type="GeneID" id="37208103"/>
<dbReference type="Proteomes" id="UP000248405">
    <property type="component" value="Unassembled WGS sequence"/>
</dbReference>
<dbReference type="InterPro" id="IPR015943">
    <property type="entry name" value="WD40/YVTN_repeat-like_dom_sf"/>
</dbReference>
<proteinExistence type="predicted"/>
<evidence type="ECO:0000313" key="2">
    <source>
        <dbReference type="Proteomes" id="UP000248405"/>
    </source>
</evidence>
<dbReference type="EMBL" id="KZ821643">
    <property type="protein sequence ID" value="PYH64564.1"/>
    <property type="molecule type" value="Genomic_DNA"/>
</dbReference>
<organism evidence="1 2">
    <name type="scientific">Aspergillus vadensis (strain CBS 113365 / IMI 142717 / IBT 24658)</name>
    <dbReference type="NCBI Taxonomy" id="1448311"/>
    <lineage>
        <taxon>Eukaryota</taxon>
        <taxon>Fungi</taxon>
        <taxon>Dikarya</taxon>
        <taxon>Ascomycota</taxon>
        <taxon>Pezizomycotina</taxon>
        <taxon>Eurotiomycetes</taxon>
        <taxon>Eurotiomycetidae</taxon>
        <taxon>Eurotiales</taxon>
        <taxon>Aspergillaceae</taxon>
        <taxon>Aspergillus</taxon>
        <taxon>Aspergillus subgen. Circumdati</taxon>
    </lineage>
</organism>
<name>A0A319AY77_ASPVC</name>
<protein>
    <recommendedName>
        <fullName evidence="3">WD40 repeat-like protein</fullName>
    </recommendedName>
</protein>
<dbReference type="AlphaFoldDB" id="A0A319AY77"/>
<dbReference type="RefSeq" id="XP_025558358.1">
    <property type="nucleotide sequence ID" value="XM_025703511.1"/>
</dbReference>
<reference evidence="1" key="1">
    <citation type="submission" date="2016-12" db="EMBL/GenBank/DDBJ databases">
        <title>The genomes of Aspergillus section Nigri reveals drivers in fungal speciation.</title>
        <authorList>
            <consortium name="DOE Joint Genome Institute"/>
            <person name="Vesth T.C."/>
            <person name="Nybo J."/>
            <person name="Theobald S."/>
            <person name="Brandl J."/>
            <person name="Frisvad J.C."/>
            <person name="Nielsen K.F."/>
            <person name="Lyhne E.K."/>
            <person name="Kogle M.E."/>
            <person name="Kuo A."/>
            <person name="Riley R."/>
            <person name="Clum A."/>
            <person name="Nolan M."/>
            <person name="Lipzen A."/>
            <person name="Salamov A."/>
            <person name="Henrissat B."/>
            <person name="Wiebenga A."/>
            <person name="De Vries R.P."/>
            <person name="Grigoriev I.V."/>
            <person name="Mortensen U.H."/>
            <person name="Andersen M.R."/>
            <person name="Baker S.E."/>
        </authorList>
    </citation>
    <scope>NUCLEOTIDE SEQUENCE [LARGE SCALE GENOMIC DNA]</scope>
    <source>
        <strain evidence="1">CBS 113365</strain>
    </source>
</reference>
<dbReference type="InterPro" id="IPR037588">
    <property type="entry name" value="MLST8"/>
</dbReference>
<feature type="non-terminal residue" evidence="1">
    <location>
        <position position="1"/>
    </location>
</feature>
<sequence length="54" mass="6318">VNYLYITSDKQYLAAAGYNNIKLYNIKFINSNPVMIFDGYINNITSVVFQYKEK</sequence>
<evidence type="ECO:0008006" key="3">
    <source>
        <dbReference type="Google" id="ProtNLM"/>
    </source>
</evidence>
<dbReference type="PANTHER" id="PTHR19842:SF0">
    <property type="entry name" value="TARGET OF RAPAMYCIN COMPLEX SUBUNIT LST8"/>
    <property type="match status" value="1"/>
</dbReference>
<dbReference type="GO" id="GO:0031929">
    <property type="term" value="P:TOR signaling"/>
    <property type="evidence" value="ECO:0007669"/>
    <property type="project" value="InterPro"/>
</dbReference>
<dbReference type="SUPFAM" id="SSF117289">
    <property type="entry name" value="Nucleoporin domain"/>
    <property type="match status" value="1"/>
</dbReference>
<dbReference type="GO" id="GO:0032956">
    <property type="term" value="P:regulation of actin cytoskeleton organization"/>
    <property type="evidence" value="ECO:0007669"/>
    <property type="project" value="TreeGrafter"/>
</dbReference>
<dbReference type="PANTHER" id="PTHR19842">
    <property type="entry name" value="G BETA-LIKE PROTEIN GBL"/>
    <property type="match status" value="1"/>
</dbReference>
<dbReference type="Gene3D" id="2.130.10.10">
    <property type="entry name" value="YVTN repeat-like/Quinoprotein amine dehydrogenase"/>
    <property type="match status" value="1"/>
</dbReference>
<dbReference type="OrthoDB" id="400at2759"/>